<protein>
    <submittedName>
        <fullName evidence="1">Uncharacterized protein</fullName>
    </submittedName>
</protein>
<dbReference type="EMBL" id="JBBBZM010000097">
    <property type="protein sequence ID" value="KAL0634333.1"/>
    <property type="molecule type" value="Genomic_DNA"/>
</dbReference>
<reference evidence="1 2" key="1">
    <citation type="submission" date="2024-02" db="EMBL/GenBank/DDBJ databases">
        <title>Discinaceae phylogenomics.</title>
        <authorList>
            <person name="Dirks A.C."/>
            <person name="James T.Y."/>
        </authorList>
    </citation>
    <scope>NUCLEOTIDE SEQUENCE [LARGE SCALE GENOMIC DNA]</scope>
    <source>
        <strain evidence="1 2">ACD0624</strain>
    </source>
</reference>
<keyword evidence="2" id="KW-1185">Reference proteome</keyword>
<organism evidence="1 2">
    <name type="scientific">Discina gigas</name>
    <dbReference type="NCBI Taxonomy" id="1032678"/>
    <lineage>
        <taxon>Eukaryota</taxon>
        <taxon>Fungi</taxon>
        <taxon>Dikarya</taxon>
        <taxon>Ascomycota</taxon>
        <taxon>Pezizomycotina</taxon>
        <taxon>Pezizomycetes</taxon>
        <taxon>Pezizales</taxon>
        <taxon>Discinaceae</taxon>
        <taxon>Discina</taxon>
    </lineage>
</organism>
<sequence length="212" mass="23805">MRDQSTFHLQLTYAEFNSYANACKTIKIYWEELLYESYPGSPMVLTNNSGAVVHKENWVAFIAPRRPCLAWYGGESLNRLLYEIRKKRDVINNHLAQLYVTETVIHYAEEQPIDRVSVTELEGPVFGDIAPASVQQDPLVSAWELLDSIASDVYTAQVEEAVLPDSVMDVFEQGEFEVLGLPVVIPLPEAAEPLTPESMADIDEGQQLGPIF</sequence>
<evidence type="ECO:0000313" key="1">
    <source>
        <dbReference type="EMBL" id="KAL0634333.1"/>
    </source>
</evidence>
<evidence type="ECO:0000313" key="2">
    <source>
        <dbReference type="Proteomes" id="UP001447188"/>
    </source>
</evidence>
<gene>
    <name evidence="1" type="ORF">Q9L58_006737</name>
</gene>
<dbReference type="Proteomes" id="UP001447188">
    <property type="component" value="Unassembled WGS sequence"/>
</dbReference>
<comment type="caution">
    <text evidence="1">The sequence shown here is derived from an EMBL/GenBank/DDBJ whole genome shotgun (WGS) entry which is preliminary data.</text>
</comment>
<proteinExistence type="predicted"/>
<accession>A0ABR3GEG6</accession>
<name>A0ABR3GEG6_9PEZI</name>